<feature type="compositionally biased region" description="Low complexity" evidence="5">
    <location>
        <begin position="483"/>
        <end position="494"/>
    </location>
</feature>
<feature type="compositionally biased region" description="Basic and acidic residues" evidence="5">
    <location>
        <begin position="243"/>
        <end position="265"/>
    </location>
</feature>
<accession>A0ABD3UC75</accession>
<dbReference type="FunFam" id="3.90.1030.20:FF:000002">
    <property type="entry name" value="DNA polymerase delta subunit"/>
    <property type="match status" value="1"/>
</dbReference>
<dbReference type="Gene3D" id="3.90.1030.20">
    <property type="entry name" value="DNA polymerase delta, p66 (Cdc27) subunit, wHTH domain"/>
    <property type="match status" value="1"/>
</dbReference>
<dbReference type="EMBL" id="JBJQND010000016">
    <property type="protein sequence ID" value="KAL3846995.1"/>
    <property type="molecule type" value="Genomic_DNA"/>
</dbReference>
<proteinExistence type="predicted"/>
<dbReference type="PANTHER" id="PTHR17598">
    <property type="entry name" value="DNA POLYMERASE DELTA SUBUNIT 3"/>
    <property type="match status" value="1"/>
</dbReference>
<dbReference type="PANTHER" id="PTHR17598:SF13">
    <property type="entry name" value="DNA POLYMERASE DELTA SUBUNIT 3"/>
    <property type="match status" value="1"/>
</dbReference>
<dbReference type="InterPro" id="IPR019038">
    <property type="entry name" value="POLD3"/>
</dbReference>
<evidence type="ECO:0000313" key="7">
    <source>
        <dbReference type="Proteomes" id="UP001634394"/>
    </source>
</evidence>
<reference evidence="6 7" key="1">
    <citation type="submission" date="2024-11" db="EMBL/GenBank/DDBJ databases">
        <title>Chromosome-level genome assembly of the freshwater bivalve Anodonta woodiana.</title>
        <authorList>
            <person name="Chen X."/>
        </authorList>
    </citation>
    <scope>NUCLEOTIDE SEQUENCE [LARGE SCALE GENOMIC DNA]</scope>
    <source>
        <strain evidence="6">MN2024</strain>
        <tissue evidence="6">Gills</tissue>
    </source>
</reference>
<comment type="subcellular location">
    <subcellularLocation>
        <location evidence="1">Nucleus</location>
    </subcellularLocation>
</comment>
<keyword evidence="3" id="KW-0235">DNA replication</keyword>
<feature type="region of interest" description="Disordered" evidence="5">
    <location>
        <begin position="445"/>
        <end position="501"/>
    </location>
</feature>
<organism evidence="6 7">
    <name type="scientific">Sinanodonta woodiana</name>
    <name type="common">Chinese pond mussel</name>
    <name type="synonym">Anodonta woodiana</name>
    <dbReference type="NCBI Taxonomy" id="1069815"/>
    <lineage>
        <taxon>Eukaryota</taxon>
        <taxon>Metazoa</taxon>
        <taxon>Spiralia</taxon>
        <taxon>Lophotrochozoa</taxon>
        <taxon>Mollusca</taxon>
        <taxon>Bivalvia</taxon>
        <taxon>Autobranchia</taxon>
        <taxon>Heteroconchia</taxon>
        <taxon>Palaeoheterodonta</taxon>
        <taxon>Unionida</taxon>
        <taxon>Unionoidea</taxon>
        <taxon>Unionidae</taxon>
        <taxon>Unioninae</taxon>
        <taxon>Sinanodonta</taxon>
    </lineage>
</organism>
<sequence>MAVDDLYLENIDEFINDENKIVTYKWLSLTLKVHVNIAKQMLYTFVKTQKENKKNDNLTVTYFVAGVNKMDTGEMVFKCGVVPEEKLSQYKCSLSAVTSCHVYSVQKVKLKDSNALYITDYDVMKDNIFKFSNYSSIKNARAEIRSEDDMDVLSMQMIETESKPEKEAKTINGSSAPLSKVAAPKEKPKGAIANMFANAQKNKDTKAEAKDEKPEVKQENKPSEKAVKPTGKKQGGVMSFFTKQKDKPADNTDHTSKDVKSKQDLQPKMNEQTADHTSKEVKENKELPPRTKEKKVDYTSKEVKKKEELPPRTKVQSPPRRSSRKTQRVESDDDDSIKKKRRRIKQDLFDSSSEEEEVEIEEDSPVPSPVKEPSPIPESPSSEAVEVDEEEVKDKKKEQIIIKSSSKEERGEKVLTGEKRRVRRKKQVKKTFMDKDGFLVTEKVWESESTDASEVEEPVKKPPVHAVSSLPQKKVSPKKKGSPTKGTGTTQTSLMSFFKKK</sequence>
<feature type="compositionally biased region" description="Acidic residues" evidence="5">
    <location>
        <begin position="352"/>
        <end position="364"/>
    </location>
</feature>
<dbReference type="GO" id="GO:0031981">
    <property type="term" value="C:nuclear lumen"/>
    <property type="evidence" value="ECO:0007669"/>
    <property type="project" value="UniProtKB-ARBA"/>
</dbReference>
<protein>
    <recommendedName>
        <fullName evidence="2">DNA polymerase delta subunit 3</fullName>
    </recommendedName>
</protein>
<feature type="compositionally biased region" description="Basic and acidic residues" evidence="5">
    <location>
        <begin position="160"/>
        <end position="169"/>
    </location>
</feature>
<dbReference type="GO" id="GO:0006260">
    <property type="term" value="P:DNA replication"/>
    <property type="evidence" value="ECO:0007669"/>
    <property type="project" value="UniProtKB-KW"/>
</dbReference>
<evidence type="ECO:0000256" key="1">
    <source>
        <dbReference type="ARBA" id="ARBA00004123"/>
    </source>
</evidence>
<feature type="compositionally biased region" description="Basic and acidic residues" evidence="5">
    <location>
        <begin position="273"/>
        <end position="311"/>
    </location>
</feature>
<comment type="caution">
    <text evidence="6">The sequence shown here is derived from an EMBL/GenBank/DDBJ whole genome shotgun (WGS) entry which is preliminary data.</text>
</comment>
<feature type="compositionally biased region" description="Basic and acidic residues" evidence="5">
    <location>
        <begin position="201"/>
        <end position="227"/>
    </location>
</feature>
<evidence type="ECO:0000256" key="4">
    <source>
        <dbReference type="ARBA" id="ARBA00023242"/>
    </source>
</evidence>
<evidence type="ECO:0000256" key="2">
    <source>
        <dbReference type="ARBA" id="ARBA00017589"/>
    </source>
</evidence>
<gene>
    <name evidence="6" type="ORF">ACJMK2_017935</name>
</gene>
<dbReference type="AlphaFoldDB" id="A0ABD3UC75"/>
<dbReference type="Proteomes" id="UP001634394">
    <property type="component" value="Unassembled WGS sequence"/>
</dbReference>
<evidence type="ECO:0000313" key="6">
    <source>
        <dbReference type="EMBL" id="KAL3846995.1"/>
    </source>
</evidence>
<name>A0ABD3UC75_SINWO</name>
<evidence type="ECO:0000256" key="3">
    <source>
        <dbReference type="ARBA" id="ARBA00022705"/>
    </source>
</evidence>
<dbReference type="InterPro" id="IPR041913">
    <property type="entry name" value="POLD3_sf"/>
</dbReference>
<dbReference type="Pfam" id="PF09507">
    <property type="entry name" value="CDC27"/>
    <property type="match status" value="1"/>
</dbReference>
<keyword evidence="4" id="KW-0539">Nucleus</keyword>
<keyword evidence="7" id="KW-1185">Reference proteome</keyword>
<feature type="compositionally biased region" description="Pro residues" evidence="5">
    <location>
        <begin position="366"/>
        <end position="378"/>
    </location>
</feature>
<feature type="region of interest" description="Disordered" evidence="5">
    <location>
        <begin position="159"/>
        <end position="186"/>
    </location>
</feature>
<feature type="region of interest" description="Disordered" evidence="5">
    <location>
        <begin position="199"/>
        <end position="423"/>
    </location>
</feature>
<feature type="compositionally biased region" description="Basic and acidic residues" evidence="5">
    <location>
        <begin position="392"/>
        <end position="419"/>
    </location>
</feature>
<evidence type="ECO:0000256" key="5">
    <source>
        <dbReference type="SAM" id="MobiDB-lite"/>
    </source>
</evidence>